<sequence length="32" mass="3514">MIGNVYVAAPDCRVRLGLLPEGEDDGLWRINA</sequence>
<dbReference type="EMBL" id="VIWW01000001">
    <property type="protein sequence ID" value="TWG02632.1"/>
    <property type="molecule type" value="Genomic_DNA"/>
</dbReference>
<dbReference type="AlphaFoldDB" id="A0A561UTD8"/>
<comment type="caution">
    <text evidence="1">The sequence shown here is derived from an EMBL/GenBank/DDBJ whole genome shotgun (WGS) entry which is preliminary data.</text>
</comment>
<gene>
    <name evidence="1" type="ORF">FHX80_111042</name>
</gene>
<evidence type="ECO:0000313" key="2">
    <source>
        <dbReference type="Proteomes" id="UP000318186"/>
    </source>
</evidence>
<reference evidence="1 2" key="1">
    <citation type="submission" date="2019-06" db="EMBL/GenBank/DDBJ databases">
        <title>Sequencing the genomes of 1000 actinobacteria strains.</title>
        <authorList>
            <person name="Klenk H.-P."/>
        </authorList>
    </citation>
    <scope>NUCLEOTIDE SEQUENCE [LARGE SCALE GENOMIC DNA]</scope>
    <source>
        <strain evidence="1 2">DSM 42059</strain>
    </source>
</reference>
<accession>A0A561UTD8</accession>
<dbReference type="Proteomes" id="UP000318186">
    <property type="component" value="Unassembled WGS sequence"/>
</dbReference>
<proteinExistence type="predicted"/>
<name>A0A561UTD8_9ACTN</name>
<evidence type="ECO:0000313" key="1">
    <source>
        <dbReference type="EMBL" id="TWG02632.1"/>
    </source>
</evidence>
<organism evidence="1 2">
    <name type="scientific">Streptomyces brevispora</name>
    <dbReference type="NCBI Taxonomy" id="887462"/>
    <lineage>
        <taxon>Bacteria</taxon>
        <taxon>Bacillati</taxon>
        <taxon>Actinomycetota</taxon>
        <taxon>Actinomycetes</taxon>
        <taxon>Kitasatosporales</taxon>
        <taxon>Streptomycetaceae</taxon>
        <taxon>Streptomyces</taxon>
    </lineage>
</organism>
<protein>
    <submittedName>
        <fullName evidence="1">Uncharacterized protein</fullName>
    </submittedName>
</protein>